<reference evidence="3" key="1">
    <citation type="submission" date="2019-11" db="EMBL/GenBank/DDBJ databases">
        <title>The complete genome sequence of Saccharopolyspora sp. E2A.</title>
        <authorList>
            <person name="Zhang G."/>
        </authorList>
    </citation>
    <scope>NUCLEOTIDE SEQUENCE [LARGE SCALE GENOMIC DNA]</scope>
    <source>
        <strain evidence="3">E2A</strain>
    </source>
</reference>
<evidence type="ECO:0000313" key="3">
    <source>
        <dbReference type="Proteomes" id="UP000371041"/>
    </source>
</evidence>
<dbReference type="PANTHER" id="PTHR43210:SF5">
    <property type="entry name" value="DETHIOBIOTIN SYNTHETASE"/>
    <property type="match status" value="1"/>
</dbReference>
<evidence type="ECO:0000256" key="1">
    <source>
        <dbReference type="HAMAP-Rule" id="MF_00336"/>
    </source>
</evidence>
<keyword evidence="1" id="KW-0093">Biotin biosynthesis</keyword>
<dbReference type="Proteomes" id="UP000371041">
    <property type="component" value="Chromosome"/>
</dbReference>
<feature type="binding site" evidence="1">
    <location>
        <position position="52"/>
    </location>
    <ligand>
        <name>ATP</name>
        <dbReference type="ChEBI" id="CHEBI:30616"/>
    </ligand>
</feature>
<dbReference type="Gene3D" id="3.40.50.300">
    <property type="entry name" value="P-loop containing nucleotide triphosphate hydrolases"/>
    <property type="match status" value="1"/>
</dbReference>
<keyword evidence="1 2" id="KW-0436">Ligase</keyword>
<keyword evidence="1" id="KW-0067">ATP-binding</keyword>
<comment type="similarity">
    <text evidence="1">Belongs to the dethiobiotin synthetase family.</text>
</comment>
<dbReference type="NCBIfam" id="TIGR00347">
    <property type="entry name" value="bioD"/>
    <property type="match status" value="1"/>
</dbReference>
<comment type="catalytic activity">
    <reaction evidence="1">
        <text>(7R,8S)-7,8-diammoniononanoate + CO2 + ATP = (4R,5S)-dethiobiotin + ADP + phosphate + 3 H(+)</text>
        <dbReference type="Rhea" id="RHEA:15805"/>
        <dbReference type="ChEBI" id="CHEBI:15378"/>
        <dbReference type="ChEBI" id="CHEBI:16526"/>
        <dbReference type="ChEBI" id="CHEBI:30616"/>
        <dbReference type="ChEBI" id="CHEBI:43474"/>
        <dbReference type="ChEBI" id="CHEBI:149469"/>
        <dbReference type="ChEBI" id="CHEBI:149473"/>
        <dbReference type="ChEBI" id="CHEBI:456216"/>
        <dbReference type="EC" id="6.3.3.3"/>
    </reaction>
</comment>
<dbReference type="CDD" id="cd03109">
    <property type="entry name" value="DTBS"/>
    <property type="match status" value="1"/>
</dbReference>
<dbReference type="AlphaFoldDB" id="A0A5Q3Q6P7"/>
<dbReference type="PIRSF" id="PIRSF006755">
    <property type="entry name" value="DTB_synth"/>
    <property type="match status" value="1"/>
</dbReference>
<dbReference type="EMBL" id="CP045929">
    <property type="protein sequence ID" value="QGK68844.1"/>
    <property type="molecule type" value="Genomic_DNA"/>
</dbReference>
<dbReference type="PANTHER" id="PTHR43210">
    <property type="entry name" value="DETHIOBIOTIN SYNTHETASE"/>
    <property type="match status" value="1"/>
</dbReference>
<keyword evidence="1" id="KW-0460">Magnesium</keyword>
<dbReference type="InterPro" id="IPR027417">
    <property type="entry name" value="P-loop_NTPase"/>
</dbReference>
<protein>
    <recommendedName>
        <fullName evidence="1">ATP-dependent dethiobiotin synthetase BioD</fullName>
        <ecNumber evidence="1">6.3.3.3</ecNumber>
    </recommendedName>
    <alternativeName>
        <fullName evidence="1">DTB synthetase</fullName>
        <shortName evidence="1">DTBS</shortName>
    </alternativeName>
    <alternativeName>
        <fullName evidence="1">Dethiobiotin synthase</fullName>
    </alternativeName>
</protein>
<dbReference type="GO" id="GO:0005829">
    <property type="term" value="C:cytosol"/>
    <property type="evidence" value="ECO:0007669"/>
    <property type="project" value="TreeGrafter"/>
</dbReference>
<dbReference type="GO" id="GO:0000287">
    <property type="term" value="F:magnesium ion binding"/>
    <property type="evidence" value="ECO:0007669"/>
    <property type="project" value="UniProtKB-UniRule"/>
</dbReference>
<comment type="subunit">
    <text evidence="1">Homodimer.</text>
</comment>
<dbReference type="EC" id="6.3.3.3" evidence="1"/>
<dbReference type="GO" id="GO:0005524">
    <property type="term" value="F:ATP binding"/>
    <property type="evidence" value="ECO:0007669"/>
    <property type="project" value="UniProtKB-UniRule"/>
</dbReference>
<dbReference type="GO" id="GO:0004141">
    <property type="term" value="F:dethiobiotin synthase activity"/>
    <property type="evidence" value="ECO:0007669"/>
    <property type="project" value="UniProtKB-UniRule"/>
</dbReference>
<dbReference type="KEGG" id="sace:GIY23_04145"/>
<keyword evidence="1" id="KW-0547">Nucleotide-binding</keyword>
<gene>
    <name evidence="1 2" type="primary">bioD</name>
    <name evidence="2" type="ORF">GIY23_04145</name>
</gene>
<sequence>MSGGEVLVVTGTGTGVGKTVVTAALVSLATSERRVAVVKPVQTGVAADEDGDLDEVRRLAGPVTTVELARYPDPLAPATAARRCGRSPVRPVRIAEAVREATDEHDLVLVEGAGGLLVHCDDDGGTLADVAALLDAPVLVVAAAGLGTLNSTALTVEALSARGLGCPGVVIGSWPHEPDLACRCNLVDMPTVTGRPLLGALTENAGTFRLDEFRALARDGLAPELGGQWEPGGEW</sequence>
<feature type="binding site" evidence="1">
    <location>
        <begin position="172"/>
        <end position="173"/>
    </location>
    <ligand>
        <name>ATP</name>
        <dbReference type="ChEBI" id="CHEBI:30616"/>
    </ligand>
</feature>
<proteinExistence type="inferred from homology"/>
<dbReference type="HAMAP" id="MF_00336">
    <property type="entry name" value="BioD"/>
    <property type="match status" value="1"/>
</dbReference>
<accession>A0A5Q3Q6P7</accession>
<organism evidence="2 3">
    <name type="scientific">Allosaccharopolyspora coralli</name>
    <dbReference type="NCBI Taxonomy" id="2665642"/>
    <lineage>
        <taxon>Bacteria</taxon>
        <taxon>Bacillati</taxon>
        <taxon>Actinomycetota</taxon>
        <taxon>Actinomycetes</taxon>
        <taxon>Pseudonocardiales</taxon>
        <taxon>Pseudonocardiaceae</taxon>
        <taxon>Allosaccharopolyspora</taxon>
    </lineage>
</organism>
<dbReference type="SUPFAM" id="SSF52540">
    <property type="entry name" value="P-loop containing nucleoside triphosphate hydrolases"/>
    <property type="match status" value="1"/>
</dbReference>
<feature type="binding site" evidence="1">
    <location>
        <position position="43"/>
    </location>
    <ligand>
        <name>substrate</name>
    </ligand>
</feature>
<comment type="pathway">
    <text evidence="1">Cofactor biosynthesis; biotin biosynthesis; biotin from 7,8-diaminononanoate: step 1/2.</text>
</comment>
<name>A0A5Q3Q6P7_9PSEU</name>
<comment type="function">
    <text evidence="1">Catalyzes a mechanistically unusual reaction, the ATP-dependent insertion of CO2 between the N7 and N8 nitrogen atoms of 7,8-diaminopelargonic acid (DAPA, also called 7,8-diammoniononanoate) to form a ureido ring.</text>
</comment>
<dbReference type="Pfam" id="PF13500">
    <property type="entry name" value="AAA_26"/>
    <property type="match status" value="1"/>
</dbReference>
<comment type="subcellular location">
    <subcellularLocation>
        <location evidence="1">Cytoplasm</location>
    </subcellularLocation>
</comment>
<dbReference type="GO" id="GO:0009102">
    <property type="term" value="P:biotin biosynthetic process"/>
    <property type="evidence" value="ECO:0007669"/>
    <property type="project" value="UniProtKB-UniRule"/>
</dbReference>
<evidence type="ECO:0000313" key="2">
    <source>
        <dbReference type="EMBL" id="QGK68844.1"/>
    </source>
</evidence>
<feature type="binding site" evidence="1">
    <location>
        <begin position="15"/>
        <end position="20"/>
    </location>
    <ligand>
        <name>ATP</name>
        <dbReference type="ChEBI" id="CHEBI:30616"/>
    </ligand>
</feature>
<feature type="active site" evidence="1">
    <location>
        <position position="39"/>
    </location>
</feature>
<keyword evidence="3" id="KW-1185">Reference proteome</keyword>
<feature type="binding site" evidence="1">
    <location>
        <position position="52"/>
    </location>
    <ligand>
        <name>Mg(2+)</name>
        <dbReference type="ChEBI" id="CHEBI:18420"/>
    </ligand>
</feature>
<feature type="binding site" evidence="1">
    <location>
        <position position="19"/>
    </location>
    <ligand>
        <name>Mg(2+)</name>
        <dbReference type="ChEBI" id="CHEBI:18420"/>
    </ligand>
</feature>
<comment type="cofactor">
    <cofactor evidence="1">
        <name>Mg(2+)</name>
        <dbReference type="ChEBI" id="CHEBI:18420"/>
    </cofactor>
</comment>
<feature type="binding site" evidence="1">
    <location>
        <begin position="111"/>
        <end position="114"/>
    </location>
    <ligand>
        <name>ATP</name>
        <dbReference type="ChEBI" id="CHEBI:30616"/>
    </ligand>
</feature>
<feature type="binding site" evidence="1">
    <location>
        <position position="111"/>
    </location>
    <ligand>
        <name>Mg(2+)</name>
        <dbReference type="ChEBI" id="CHEBI:18420"/>
    </ligand>
</feature>
<keyword evidence="1" id="KW-0479">Metal-binding</keyword>
<comment type="caution">
    <text evidence="1">Lacks conserved residue(s) required for the propagation of feature annotation.</text>
</comment>
<dbReference type="RefSeq" id="WP_154075447.1">
    <property type="nucleotide sequence ID" value="NZ_CP045929.1"/>
</dbReference>
<keyword evidence="1" id="KW-0963">Cytoplasm</keyword>
<dbReference type="InterPro" id="IPR004472">
    <property type="entry name" value="DTB_synth_BioD"/>
</dbReference>
<dbReference type="UniPathway" id="UPA00078">
    <property type="reaction ID" value="UER00161"/>
</dbReference>